<dbReference type="EMBL" id="JACGCM010001864">
    <property type="protein sequence ID" value="KAF6147937.1"/>
    <property type="molecule type" value="Genomic_DNA"/>
</dbReference>
<evidence type="ECO:0000313" key="2">
    <source>
        <dbReference type="EMBL" id="KAF6147937.1"/>
    </source>
</evidence>
<keyword evidence="3" id="KW-1185">Reference proteome</keyword>
<feature type="region of interest" description="Disordered" evidence="1">
    <location>
        <begin position="98"/>
        <end position="149"/>
    </location>
</feature>
<protein>
    <submittedName>
        <fullName evidence="2">Uncharacterized protein</fullName>
    </submittedName>
</protein>
<comment type="caution">
    <text evidence="2">The sequence shown here is derived from an EMBL/GenBank/DDBJ whole genome shotgun (WGS) entry which is preliminary data.</text>
</comment>
<sequence length="149" mass="16897">MSPHISPTELLAMKDADFLDCEQFVIGEERETYASYWADQTGGLSQDFSLHSEPEGPDPGWHMEWTWRFEMLLIHRLRDPRPMIASYGAEGLWHLTHRPTSEEGRAVRVVPLPPGGGARTRQRGSSSRTRGGRTSRMVRCTEDDSDPSQ</sequence>
<accession>A0A7J7LZB1</accession>
<gene>
    <name evidence="2" type="ORF">GIB67_038080</name>
</gene>
<evidence type="ECO:0000256" key="1">
    <source>
        <dbReference type="SAM" id="MobiDB-lite"/>
    </source>
</evidence>
<organism evidence="2 3">
    <name type="scientific">Kingdonia uniflora</name>
    <dbReference type="NCBI Taxonomy" id="39325"/>
    <lineage>
        <taxon>Eukaryota</taxon>
        <taxon>Viridiplantae</taxon>
        <taxon>Streptophyta</taxon>
        <taxon>Embryophyta</taxon>
        <taxon>Tracheophyta</taxon>
        <taxon>Spermatophyta</taxon>
        <taxon>Magnoliopsida</taxon>
        <taxon>Ranunculales</taxon>
        <taxon>Circaeasteraceae</taxon>
        <taxon>Kingdonia</taxon>
    </lineage>
</organism>
<name>A0A7J7LZB1_9MAGN</name>
<evidence type="ECO:0000313" key="3">
    <source>
        <dbReference type="Proteomes" id="UP000541444"/>
    </source>
</evidence>
<feature type="compositionally biased region" description="Low complexity" evidence="1">
    <location>
        <begin position="123"/>
        <end position="135"/>
    </location>
</feature>
<dbReference type="AlphaFoldDB" id="A0A7J7LZB1"/>
<proteinExistence type="predicted"/>
<dbReference type="Proteomes" id="UP000541444">
    <property type="component" value="Unassembled WGS sequence"/>
</dbReference>
<reference evidence="2 3" key="1">
    <citation type="journal article" date="2020" name="IScience">
        <title>Genome Sequencing of the Endangered Kingdonia uniflora (Circaeasteraceae, Ranunculales) Reveals Potential Mechanisms of Evolutionary Specialization.</title>
        <authorList>
            <person name="Sun Y."/>
            <person name="Deng T."/>
            <person name="Zhang A."/>
            <person name="Moore M.J."/>
            <person name="Landis J.B."/>
            <person name="Lin N."/>
            <person name="Zhang H."/>
            <person name="Zhang X."/>
            <person name="Huang J."/>
            <person name="Zhang X."/>
            <person name="Sun H."/>
            <person name="Wang H."/>
        </authorList>
    </citation>
    <scope>NUCLEOTIDE SEQUENCE [LARGE SCALE GENOMIC DNA]</scope>
    <source>
        <strain evidence="2">TB1705</strain>
        <tissue evidence="2">Leaf</tissue>
    </source>
</reference>